<gene>
    <name evidence="2" type="ORF">Tci_913157</name>
</gene>
<protein>
    <submittedName>
        <fullName evidence="2">Uncharacterized protein</fullName>
    </submittedName>
</protein>
<comment type="caution">
    <text evidence="2">The sequence shown here is derived from an EMBL/GenBank/DDBJ whole genome shotgun (WGS) entry which is preliminary data.</text>
</comment>
<name>A0A699W632_TANCI</name>
<reference evidence="2" key="1">
    <citation type="journal article" date="2019" name="Sci. Rep.">
        <title>Draft genome of Tanacetum cinerariifolium, the natural source of mosquito coil.</title>
        <authorList>
            <person name="Yamashiro T."/>
            <person name="Shiraishi A."/>
            <person name="Satake H."/>
            <person name="Nakayama K."/>
        </authorList>
    </citation>
    <scope>NUCLEOTIDE SEQUENCE</scope>
</reference>
<dbReference type="EMBL" id="BKCJ011547697">
    <property type="protein sequence ID" value="GFD41188.1"/>
    <property type="molecule type" value="Genomic_DNA"/>
</dbReference>
<evidence type="ECO:0000313" key="2">
    <source>
        <dbReference type="EMBL" id="GFD41188.1"/>
    </source>
</evidence>
<accession>A0A699W632</accession>
<proteinExistence type="predicted"/>
<feature type="region of interest" description="Disordered" evidence="1">
    <location>
        <begin position="52"/>
        <end position="72"/>
    </location>
</feature>
<evidence type="ECO:0000256" key="1">
    <source>
        <dbReference type="SAM" id="MobiDB-lite"/>
    </source>
</evidence>
<sequence length="72" mass="8353">MFAHFINNDLEYFWGGASSRKYTTSVTKMKTADYGNIKWIEDFDVHKKHPHPATYGRSLTGSRKLPEDAQPY</sequence>
<dbReference type="AlphaFoldDB" id="A0A699W632"/>
<organism evidence="2">
    <name type="scientific">Tanacetum cinerariifolium</name>
    <name type="common">Dalmatian daisy</name>
    <name type="synonym">Chrysanthemum cinerariifolium</name>
    <dbReference type="NCBI Taxonomy" id="118510"/>
    <lineage>
        <taxon>Eukaryota</taxon>
        <taxon>Viridiplantae</taxon>
        <taxon>Streptophyta</taxon>
        <taxon>Embryophyta</taxon>
        <taxon>Tracheophyta</taxon>
        <taxon>Spermatophyta</taxon>
        <taxon>Magnoliopsida</taxon>
        <taxon>eudicotyledons</taxon>
        <taxon>Gunneridae</taxon>
        <taxon>Pentapetalae</taxon>
        <taxon>asterids</taxon>
        <taxon>campanulids</taxon>
        <taxon>Asterales</taxon>
        <taxon>Asteraceae</taxon>
        <taxon>Asteroideae</taxon>
        <taxon>Anthemideae</taxon>
        <taxon>Anthemidinae</taxon>
        <taxon>Tanacetum</taxon>
    </lineage>
</organism>